<proteinExistence type="predicted"/>
<keyword evidence="2" id="KW-0472">Membrane</keyword>
<dbReference type="Proteomes" id="UP001384579">
    <property type="component" value="Unassembled WGS sequence"/>
</dbReference>
<keyword evidence="2" id="KW-1133">Transmembrane helix</keyword>
<evidence type="ECO:0000313" key="4">
    <source>
        <dbReference type="Proteomes" id="UP001384579"/>
    </source>
</evidence>
<feature type="transmembrane region" description="Helical" evidence="2">
    <location>
        <begin position="23"/>
        <end position="44"/>
    </location>
</feature>
<feature type="non-terminal residue" evidence="3">
    <location>
        <position position="83"/>
    </location>
</feature>
<comment type="caution">
    <text evidence="3">The sequence shown here is derived from an EMBL/GenBank/DDBJ whole genome shotgun (WGS) entry which is preliminary data.</text>
</comment>
<evidence type="ECO:0000256" key="2">
    <source>
        <dbReference type="SAM" id="Phobius"/>
    </source>
</evidence>
<name>A0ABU8YNI1_9CYAN</name>
<reference evidence="3 4" key="1">
    <citation type="journal article" date="2020" name="Harmful Algae">
        <title>Molecular and morphological characterization of a novel dihydroanatoxin-a producing Microcoleus species (cyanobacteria) from the Russian River, California, USA.</title>
        <authorList>
            <person name="Conklin K.Y."/>
            <person name="Stancheva R."/>
            <person name="Otten T.G."/>
            <person name="Fadness R."/>
            <person name="Boyer G.L."/>
            <person name="Read B."/>
            <person name="Zhang X."/>
            <person name="Sheath R.G."/>
        </authorList>
    </citation>
    <scope>NUCLEOTIDE SEQUENCE [LARGE SCALE GENOMIC DNA]</scope>
    <source>
        <strain evidence="3 4">PTRS2</strain>
    </source>
</reference>
<organism evidence="3 4">
    <name type="scientific">Microcoleus anatoxicus PTRS2</name>
    <dbReference type="NCBI Taxonomy" id="2705321"/>
    <lineage>
        <taxon>Bacteria</taxon>
        <taxon>Bacillati</taxon>
        <taxon>Cyanobacteriota</taxon>
        <taxon>Cyanophyceae</taxon>
        <taxon>Oscillatoriophycideae</taxon>
        <taxon>Oscillatoriales</taxon>
        <taxon>Microcoleaceae</taxon>
        <taxon>Microcoleus</taxon>
        <taxon>Microcoleus anatoxicus</taxon>
    </lineage>
</organism>
<keyword evidence="4" id="KW-1185">Reference proteome</keyword>
<dbReference type="EMBL" id="JBBLXS010000166">
    <property type="protein sequence ID" value="MEK0185951.1"/>
    <property type="molecule type" value="Genomic_DNA"/>
</dbReference>
<evidence type="ECO:0000256" key="1">
    <source>
        <dbReference type="SAM" id="MobiDB-lite"/>
    </source>
</evidence>
<sequence>MSDGGGGGVIGVKLPGDGGGMRLLLGGCGGMMATGVLGAGFLMVGDEAVGGMGGVKEGRGDGGAGAKNPGGGIPGGRAGKLMG</sequence>
<feature type="region of interest" description="Disordered" evidence="1">
    <location>
        <begin position="56"/>
        <end position="83"/>
    </location>
</feature>
<gene>
    <name evidence="3" type="ORF">WMG39_14005</name>
</gene>
<keyword evidence="2" id="KW-0812">Transmembrane</keyword>
<protein>
    <submittedName>
        <fullName evidence="3">Uncharacterized protein</fullName>
    </submittedName>
</protein>
<evidence type="ECO:0000313" key="3">
    <source>
        <dbReference type="EMBL" id="MEK0185951.1"/>
    </source>
</evidence>
<accession>A0ABU8YNI1</accession>